<keyword evidence="3" id="KW-0597">Phosphoprotein</keyword>
<dbReference type="NCBIfam" id="TIGR00229">
    <property type="entry name" value="sensory_box"/>
    <property type="match status" value="1"/>
</dbReference>
<keyword evidence="9" id="KW-1185">Reference proteome</keyword>
<dbReference type="Pfam" id="PF08447">
    <property type="entry name" value="PAS_3"/>
    <property type="match status" value="1"/>
</dbReference>
<dbReference type="PROSITE" id="PS50112">
    <property type="entry name" value="PAS"/>
    <property type="match status" value="1"/>
</dbReference>
<reference evidence="8" key="1">
    <citation type="submission" date="2022-11" db="EMBL/GenBank/DDBJ databases">
        <title>Lacinutrix neustonica HL-RS19T sp. nov., isolated from the surface microlayer sample of brackish Lake Shihwa.</title>
        <authorList>
            <person name="Choi J.Y."/>
            <person name="Hwang C.Y."/>
        </authorList>
    </citation>
    <scope>NUCLEOTIDE SEQUENCE</scope>
    <source>
        <strain evidence="8">HL-RS19</strain>
    </source>
</reference>
<accession>A0A9E8MWM9</accession>
<evidence type="ECO:0000256" key="4">
    <source>
        <dbReference type="ARBA" id="ARBA00022679"/>
    </source>
</evidence>
<evidence type="ECO:0000313" key="8">
    <source>
        <dbReference type="EMBL" id="WAC02888.1"/>
    </source>
</evidence>
<feature type="domain" description="PAC" evidence="7">
    <location>
        <begin position="77"/>
        <end position="130"/>
    </location>
</feature>
<evidence type="ECO:0000256" key="2">
    <source>
        <dbReference type="ARBA" id="ARBA00012438"/>
    </source>
</evidence>
<dbReference type="KEGG" id="lnu:N7U66_04465"/>
<proteinExistence type="predicted"/>
<evidence type="ECO:0000259" key="6">
    <source>
        <dbReference type="PROSITE" id="PS50112"/>
    </source>
</evidence>
<protein>
    <recommendedName>
        <fullName evidence="2">histidine kinase</fullName>
        <ecNumber evidence="2">2.7.13.3</ecNumber>
    </recommendedName>
</protein>
<gene>
    <name evidence="8" type="ORF">N7U66_04465</name>
</gene>
<keyword evidence="4" id="KW-0808">Transferase</keyword>
<name>A0A9E8MWM9_9FLAO</name>
<dbReference type="SMART" id="SM00086">
    <property type="entry name" value="PAC"/>
    <property type="match status" value="1"/>
</dbReference>
<dbReference type="SMART" id="SM00091">
    <property type="entry name" value="PAS"/>
    <property type="match status" value="1"/>
</dbReference>
<dbReference type="InterPro" id="IPR000700">
    <property type="entry name" value="PAS-assoc_C"/>
</dbReference>
<dbReference type="PANTHER" id="PTHR43304">
    <property type="entry name" value="PHYTOCHROME-LIKE PROTEIN CPH1"/>
    <property type="match status" value="1"/>
</dbReference>
<dbReference type="EMBL" id="CP113088">
    <property type="protein sequence ID" value="WAC02888.1"/>
    <property type="molecule type" value="Genomic_DNA"/>
</dbReference>
<dbReference type="InterPro" id="IPR052162">
    <property type="entry name" value="Sensor_kinase/Photoreceptor"/>
</dbReference>
<dbReference type="InterPro" id="IPR013655">
    <property type="entry name" value="PAS_fold_3"/>
</dbReference>
<dbReference type="Gene3D" id="3.30.450.20">
    <property type="entry name" value="PAS domain"/>
    <property type="match status" value="1"/>
</dbReference>
<dbReference type="EC" id="2.7.13.3" evidence="2"/>
<keyword evidence="5" id="KW-0418">Kinase</keyword>
<dbReference type="InterPro" id="IPR035965">
    <property type="entry name" value="PAS-like_dom_sf"/>
</dbReference>
<evidence type="ECO:0000256" key="1">
    <source>
        <dbReference type="ARBA" id="ARBA00000085"/>
    </source>
</evidence>
<dbReference type="InterPro" id="IPR001610">
    <property type="entry name" value="PAC"/>
</dbReference>
<comment type="catalytic activity">
    <reaction evidence="1">
        <text>ATP + protein L-histidine = ADP + protein N-phospho-L-histidine.</text>
        <dbReference type="EC" id="2.7.13.3"/>
    </reaction>
</comment>
<dbReference type="SUPFAM" id="SSF55785">
    <property type="entry name" value="PYP-like sensor domain (PAS domain)"/>
    <property type="match status" value="1"/>
</dbReference>
<evidence type="ECO:0000256" key="3">
    <source>
        <dbReference type="ARBA" id="ARBA00022553"/>
    </source>
</evidence>
<feature type="domain" description="PAS" evidence="6">
    <location>
        <begin position="1"/>
        <end position="73"/>
    </location>
</feature>
<evidence type="ECO:0000259" key="7">
    <source>
        <dbReference type="PROSITE" id="PS50113"/>
    </source>
</evidence>
<evidence type="ECO:0000313" key="9">
    <source>
        <dbReference type="Proteomes" id="UP001164705"/>
    </source>
</evidence>
<dbReference type="PROSITE" id="PS50113">
    <property type="entry name" value="PAC"/>
    <property type="match status" value="1"/>
</dbReference>
<dbReference type="GO" id="GO:0004673">
    <property type="term" value="F:protein histidine kinase activity"/>
    <property type="evidence" value="ECO:0007669"/>
    <property type="project" value="UniProtKB-EC"/>
</dbReference>
<sequence>MERLLAALEISKIGVWDFNEKLDTVFFSKSSKSIIGFEDDPSFGTNTDDWNNLVHPEDRKKYFQDYQDHINGLKPLYINKHRVKCKDGTYKWILDKGKIINDHKSDGYIHFVGTHTDITDEIKNETKVENALTIATKQNNKLKNFAHIVTHNLKQYSGTLKVS</sequence>
<dbReference type="InterPro" id="IPR000014">
    <property type="entry name" value="PAS"/>
</dbReference>
<dbReference type="RefSeq" id="WP_267677490.1">
    <property type="nucleotide sequence ID" value="NZ_CP113088.1"/>
</dbReference>
<dbReference type="PANTHER" id="PTHR43304:SF1">
    <property type="entry name" value="PAC DOMAIN-CONTAINING PROTEIN"/>
    <property type="match status" value="1"/>
</dbReference>
<evidence type="ECO:0000256" key="5">
    <source>
        <dbReference type="ARBA" id="ARBA00022777"/>
    </source>
</evidence>
<dbReference type="CDD" id="cd00130">
    <property type="entry name" value="PAS"/>
    <property type="match status" value="1"/>
</dbReference>
<organism evidence="8 9">
    <name type="scientific">Lacinutrix neustonica</name>
    <dbReference type="NCBI Taxonomy" id="2980107"/>
    <lineage>
        <taxon>Bacteria</taxon>
        <taxon>Pseudomonadati</taxon>
        <taxon>Bacteroidota</taxon>
        <taxon>Flavobacteriia</taxon>
        <taxon>Flavobacteriales</taxon>
        <taxon>Flavobacteriaceae</taxon>
        <taxon>Lacinutrix</taxon>
    </lineage>
</organism>
<dbReference type="AlphaFoldDB" id="A0A9E8MWM9"/>
<dbReference type="Proteomes" id="UP001164705">
    <property type="component" value="Chromosome"/>
</dbReference>